<dbReference type="PANTHER" id="PTHR43350:SF19">
    <property type="entry name" value="D-GULOSIDE 3-DEHYDROGENASE"/>
    <property type="match status" value="1"/>
</dbReference>
<dbReference type="Proteomes" id="UP001595952">
    <property type="component" value="Unassembled WGS sequence"/>
</dbReference>
<proteinExistence type="inferred from homology"/>
<evidence type="ECO:0000256" key="3">
    <source>
        <dbReference type="ARBA" id="ARBA00022723"/>
    </source>
</evidence>
<comment type="similarity">
    <text evidence="2">Belongs to the zinc-containing alcohol dehydrogenase family.</text>
</comment>
<reference evidence="7" key="1">
    <citation type="journal article" date="2019" name="Int. J. Syst. Evol. Microbiol.">
        <title>The Global Catalogue of Microorganisms (GCM) 10K type strain sequencing project: providing services to taxonomists for standard genome sequencing and annotation.</title>
        <authorList>
            <consortium name="The Broad Institute Genomics Platform"/>
            <consortium name="The Broad Institute Genome Sequencing Center for Infectious Disease"/>
            <person name="Wu L."/>
            <person name="Ma J."/>
        </authorList>
    </citation>
    <scope>NUCLEOTIDE SEQUENCE [LARGE SCALE GENOMIC DNA]</scope>
    <source>
        <strain evidence="7">CCUG 55995</strain>
    </source>
</reference>
<dbReference type="EMBL" id="JBHSEI010000010">
    <property type="protein sequence ID" value="MFC4639765.1"/>
    <property type="molecule type" value="Genomic_DNA"/>
</dbReference>
<dbReference type="SUPFAM" id="SSF50129">
    <property type="entry name" value="GroES-like"/>
    <property type="match status" value="1"/>
</dbReference>
<keyword evidence="4" id="KW-0862">Zinc</keyword>
<dbReference type="Gene3D" id="3.40.50.720">
    <property type="entry name" value="NAD(P)-binding Rossmann-like Domain"/>
    <property type="match status" value="1"/>
</dbReference>
<dbReference type="Gene3D" id="3.90.180.10">
    <property type="entry name" value="Medium-chain alcohol dehydrogenases, catalytic domain"/>
    <property type="match status" value="1"/>
</dbReference>
<evidence type="ECO:0000256" key="2">
    <source>
        <dbReference type="ARBA" id="ARBA00008072"/>
    </source>
</evidence>
<keyword evidence="7" id="KW-1185">Reference proteome</keyword>
<protein>
    <submittedName>
        <fullName evidence="6">Uncharacterized protein</fullName>
    </submittedName>
</protein>
<keyword evidence="3" id="KW-0479">Metal-binding</keyword>
<dbReference type="RefSeq" id="WP_380062743.1">
    <property type="nucleotide sequence ID" value="NZ_JBHSEI010000010.1"/>
</dbReference>
<evidence type="ECO:0000256" key="1">
    <source>
        <dbReference type="ARBA" id="ARBA00001947"/>
    </source>
</evidence>
<evidence type="ECO:0000313" key="6">
    <source>
        <dbReference type="EMBL" id="MFC4639765.1"/>
    </source>
</evidence>
<keyword evidence="5" id="KW-0560">Oxidoreductase</keyword>
<dbReference type="InterPro" id="IPR011032">
    <property type="entry name" value="GroES-like_sf"/>
</dbReference>
<dbReference type="PANTHER" id="PTHR43350">
    <property type="entry name" value="NAD-DEPENDENT ALCOHOL DEHYDROGENASE"/>
    <property type="match status" value="1"/>
</dbReference>
<dbReference type="InterPro" id="IPR036291">
    <property type="entry name" value="NAD(P)-bd_dom_sf"/>
</dbReference>
<evidence type="ECO:0000313" key="7">
    <source>
        <dbReference type="Proteomes" id="UP001595952"/>
    </source>
</evidence>
<comment type="cofactor">
    <cofactor evidence="1">
        <name>Zn(2+)</name>
        <dbReference type="ChEBI" id="CHEBI:29105"/>
    </cofactor>
</comment>
<gene>
    <name evidence="6" type="ORF">ACFO0D_15615</name>
</gene>
<dbReference type="SUPFAM" id="SSF51735">
    <property type="entry name" value="NAD(P)-binding Rossmann-fold domains"/>
    <property type="match status" value="1"/>
</dbReference>
<comment type="caution">
    <text evidence="6">The sequence shown here is derived from an EMBL/GenBank/DDBJ whole genome shotgun (WGS) entry which is preliminary data.</text>
</comment>
<accession>A0ABV9IBP2</accession>
<name>A0ABV9IBP2_9DEIO</name>
<sequence>MHLRVTAPDEFAWVEAPAGSLRPGEARIETLLSAVSVASELSVVRDGPLPARLGYQTLGRMVQTQATPGLLPGQRVVCTLGHAASGVCRADHLIPVPDDVPDRPALCVILGEETHKGTRKVAPAAGEPTPVAGAGLLGLLSVFNLTRRGVTQLSVREPDPARRALARRLGAAAYTPGELPHDAFAVGLE</sequence>
<evidence type="ECO:0000256" key="4">
    <source>
        <dbReference type="ARBA" id="ARBA00022833"/>
    </source>
</evidence>
<evidence type="ECO:0000256" key="5">
    <source>
        <dbReference type="ARBA" id="ARBA00023002"/>
    </source>
</evidence>
<organism evidence="6 7">
    <name type="scientific">Deinococcus hohokamensis</name>
    <dbReference type="NCBI Taxonomy" id="309883"/>
    <lineage>
        <taxon>Bacteria</taxon>
        <taxon>Thermotogati</taxon>
        <taxon>Deinococcota</taxon>
        <taxon>Deinococci</taxon>
        <taxon>Deinococcales</taxon>
        <taxon>Deinococcaceae</taxon>
        <taxon>Deinococcus</taxon>
    </lineage>
</organism>